<dbReference type="AlphaFoldDB" id="A0A1Y6CUJ8"/>
<keyword evidence="3" id="KW-1185">Reference proteome</keyword>
<accession>A0A1Y6CUJ8</accession>
<evidence type="ECO:0000259" key="1">
    <source>
        <dbReference type="Pfam" id="PF05618"/>
    </source>
</evidence>
<name>A0A1Y6CUJ8_9GAMM</name>
<organism evidence="2 3">
    <name type="scientific">Methylomagnum ishizawai</name>
    <dbReference type="NCBI Taxonomy" id="1760988"/>
    <lineage>
        <taxon>Bacteria</taxon>
        <taxon>Pseudomonadati</taxon>
        <taxon>Pseudomonadota</taxon>
        <taxon>Gammaproteobacteria</taxon>
        <taxon>Methylococcales</taxon>
        <taxon>Methylococcaceae</taxon>
        <taxon>Methylomagnum</taxon>
    </lineage>
</organism>
<evidence type="ECO:0000313" key="2">
    <source>
        <dbReference type="EMBL" id="SMF94091.1"/>
    </source>
</evidence>
<proteinExistence type="predicted"/>
<dbReference type="PANTHER" id="PTHR38037">
    <property type="entry name" value="ZN_PROTEASE DOMAIN-CONTAINING PROTEIN"/>
    <property type="match status" value="1"/>
</dbReference>
<dbReference type="PANTHER" id="PTHR38037:SF2">
    <property type="entry name" value="ATP-DEPENDENT ZINC PROTEASE DOMAIN-CONTAINING PROTEIN-RELATED"/>
    <property type="match status" value="1"/>
</dbReference>
<gene>
    <name evidence="2" type="ORF">SAMN02949497_1398</name>
</gene>
<dbReference type="Proteomes" id="UP000192923">
    <property type="component" value="Unassembled WGS sequence"/>
</dbReference>
<feature type="domain" description="Retropepsin-like aspartic endopeptidase" evidence="1">
    <location>
        <begin position="34"/>
        <end position="165"/>
    </location>
</feature>
<dbReference type="STRING" id="1760988.SAMN02949497_1398"/>
<evidence type="ECO:0000313" key="3">
    <source>
        <dbReference type="Proteomes" id="UP000192923"/>
    </source>
</evidence>
<dbReference type="InterPro" id="IPR021109">
    <property type="entry name" value="Peptidase_aspartic_dom_sf"/>
</dbReference>
<sequence>MHRLVLSLQAGLVAALCAIPVSTLAGPPVREKLVMGWLESVFLRPWNLRVTAKLDTGAKTSSLHADAIEHFTKEGGQEWVRFALDGVDDSKPLVVERPLVRMAYVKTHGGHSDKREVIRLALCKNGKEYETEFTLDDRSNFNYPLLLGRSFLQDVAWVDASATFLYKADTDPCRGAAPVPMSPERKKEE</sequence>
<dbReference type="Gene3D" id="2.40.70.10">
    <property type="entry name" value="Acid Proteases"/>
    <property type="match status" value="1"/>
</dbReference>
<dbReference type="RefSeq" id="WP_254899332.1">
    <property type="nucleotide sequence ID" value="NZ_FXAM01000001.1"/>
</dbReference>
<reference evidence="2 3" key="1">
    <citation type="submission" date="2016-12" db="EMBL/GenBank/DDBJ databases">
        <authorList>
            <person name="Song W.-J."/>
            <person name="Kurnit D.M."/>
        </authorList>
    </citation>
    <scope>NUCLEOTIDE SEQUENCE [LARGE SCALE GENOMIC DNA]</scope>
    <source>
        <strain evidence="2 3">175</strain>
    </source>
</reference>
<dbReference type="InterPro" id="IPR008503">
    <property type="entry name" value="Asp_endopeptidase"/>
</dbReference>
<dbReference type="EMBL" id="FXAM01000001">
    <property type="protein sequence ID" value="SMF94091.1"/>
    <property type="molecule type" value="Genomic_DNA"/>
</dbReference>
<dbReference type="Pfam" id="PF05618">
    <property type="entry name" value="Zn_protease"/>
    <property type="match status" value="1"/>
</dbReference>
<dbReference type="SUPFAM" id="SSF50630">
    <property type="entry name" value="Acid proteases"/>
    <property type="match status" value="1"/>
</dbReference>
<protein>
    <submittedName>
        <fullName evidence="2">Uncharacterized conserved protein</fullName>
    </submittedName>
</protein>